<keyword evidence="2" id="KW-0472">Membrane</keyword>
<dbReference type="AlphaFoldDB" id="A0A1J5RF74"/>
<keyword evidence="2" id="KW-0812">Transmembrane</keyword>
<reference evidence="3" key="1">
    <citation type="submission" date="2016-10" db="EMBL/GenBank/DDBJ databases">
        <title>Sequence of Gallionella enrichment culture.</title>
        <authorList>
            <person name="Poehlein A."/>
            <person name="Muehling M."/>
            <person name="Daniel R."/>
        </authorList>
    </citation>
    <scope>NUCLEOTIDE SEQUENCE</scope>
</reference>
<evidence type="ECO:0000256" key="2">
    <source>
        <dbReference type="SAM" id="Phobius"/>
    </source>
</evidence>
<feature type="transmembrane region" description="Helical" evidence="2">
    <location>
        <begin position="158"/>
        <end position="180"/>
    </location>
</feature>
<accession>A0A1J5RF74</accession>
<feature type="transmembrane region" description="Helical" evidence="2">
    <location>
        <begin position="126"/>
        <end position="146"/>
    </location>
</feature>
<protein>
    <submittedName>
        <fullName evidence="3">Uncharacterized protein</fullName>
    </submittedName>
</protein>
<feature type="transmembrane region" description="Helical" evidence="2">
    <location>
        <begin position="242"/>
        <end position="262"/>
    </location>
</feature>
<sequence>MQHDIISIISSVPFLIAVVLSTIAGAFYFWLRGDSFRFTCFAYKRAWVFGNDHRGEFQRLSKESSDSLVGEGGFVQAEHTLCQTFKAVIAGSDSAEVTKEQFERAKNYLKITQQNDIRPPSMIARIGLFVLILAESVGTGYVLAPWMSTEITPSQANLAAGVLALAVAIVLALLTHVTGAEMAKMSAYRKNSGSEGLEKRIDLGDDQEQDTYYIDPNSNAVMQNPSPRRFANRVDDPGSKGMVLLGVSSVIVVAIMVAIFFIRMGGIESQTTRQIVSMEQNGINGGSNPFASAASEPVPPDVASAQQQTRKQVAETLGGDYRTQGMAASLMLALIYLVTQFTAFIVAYKTTFSGQGESAFNFTRNQPSYETFRAKFLLPRISRAESFLTQLRQARRKRNHRCGSGKFEDYLRQGEERERGARVGAIDKAVADISNGKNDDDRSLRWELAVKNYSFSSEEQTLLVEKCEEAAHKRERLLKPRAAAQPVPSAVSVIAPAPAPAMAPASIEVLAGKFLGLSDKVERAAFLQAQERDLGEAGFVDLKAEIKRQKAQADLVRAQDKYADLLAD</sequence>
<evidence type="ECO:0000256" key="1">
    <source>
        <dbReference type="SAM" id="Coils"/>
    </source>
</evidence>
<proteinExistence type="predicted"/>
<feature type="transmembrane region" description="Helical" evidence="2">
    <location>
        <begin position="326"/>
        <end position="348"/>
    </location>
</feature>
<name>A0A1J5RF74_9ZZZZ</name>
<keyword evidence="1" id="KW-0175">Coiled coil</keyword>
<feature type="transmembrane region" description="Helical" evidence="2">
    <location>
        <begin position="6"/>
        <end position="31"/>
    </location>
</feature>
<organism evidence="3">
    <name type="scientific">mine drainage metagenome</name>
    <dbReference type="NCBI Taxonomy" id="410659"/>
    <lineage>
        <taxon>unclassified sequences</taxon>
        <taxon>metagenomes</taxon>
        <taxon>ecological metagenomes</taxon>
    </lineage>
</organism>
<evidence type="ECO:0000313" key="3">
    <source>
        <dbReference type="EMBL" id="OIQ90655.1"/>
    </source>
</evidence>
<feature type="coiled-coil region" evidence="1">
    <location>
        <begin position="539"/>
        <end position="568"/>
    </location>
</feature>
<comment type="caution">
    <text evidence="3">The sequence shown here is derived from an EMBL/GenBank/DDBJ whole genome shotgun (WGS) entry which is preliminary data.</text>
</comment>
<keyword evidence="2" id="KW-1133">Transmembrane helix</keyword>
<gene>
    <name evidence="3" type="ORF">GALL_274470</name>
</gene>
<dbReference type="EMBL" id="MLJW01000284">
    <property type="protein sequence ID" value="OIQ90655.1"/>
    <property type="molecule type" value="Genomic_DNA"/>
</dbReference>